<feature type="coiled-coil region" evidence="1">
    <location>
        <begin position="4"/>
        <end position="38"/>
    </location>
</feature>
<dbReference type="RefSeq" id="WP_158357584.1">
    <property type="nucleotide sequence ID" value="NZ_JAOQJF010000004.1"/>
</dbReference>
<proteinExistence type="predicted"/>
<dbReference type="EMBL" id="JAOQJF010000004">
    <property type="protein sequence ID" value="MCU6798874.1"/>
    <property type="molecule type" value="Genomic_DNA"/>
</dbReference>
<comment type="caution">
    <text evidence="2">The sequence shown here is derived from an EMBL/GenBank/DDBJ whole genome shotgun (WGS) entry which is preliminary data.</text>
</comment>
<organism evidence="2 3">
    <name type="scientific">Alitiscatomonas aceti</name>
    <dbReference type="NCBI Taxonomy" id="2981724"/>
    <lineage>
        <taxon>Bacteria</taxon>
        <taxon>Bacillati</taxon>
        <taxon>Bacillota</taxon>
        <taxon>Clostridia</taxon>
        <taxon>Lachnospirales</taxon>
        <taxon>Lachnospiraceae</taxon>
        <taxon>Alitiscatomonas</taxon>
    </lineage>
</organism>
<protein>
    <submittedName>
        <fullName evidence="2">Uncharacterized protein</fullName>
    </submittedName>
</protein>
<dbReference type="Proteomes" id="UP001652395">
    <property type="component" value="Unassembled WGS sequence"/>
</dbReference>
<evidence type="ECO:0000313" key="2">
    <source>
        <dbReference type="EMBL" id="MCU6798874.1"/>
    </source>
</evidence>
<keyword evidence="1" id="KW-0175">Coiled coil</keyword>
<accession>A0ABT2UW55</accession>
<keyword evidence="3" id="KW-1185">Reference proteome</keyword>
<evidence type="ECO:0000256" key="1">
    <source>
        <dbReference type="SAM" id="Coils"/>
    </source>
</evidence>
<evidence type="ECO:0000313" key="3">
    <source>
        <dbReference type="Proteomes" id="UP001652395"/>
    </source>
</evidence>
<sequence length="95" mass="10842">MGIVKDLRKEKERLERKVKAAEHLRNTWKQEYEKEKARGDLLEIVLAASVIRNGGVLELTMEDIGKTDGKLIRGELLDGSDGRIYRYIVQSGEKS</sequence>
<name>A0ABT2UW55_9FIRM</name>
<gene>
    <name evidence="2" type="ORF">OCV69_02810</name>
</gene>
<reference evidence="2 3" key="1">
    <citation type="journal article" date="2021" name="ISME Commun">
        <title>Automated analysis of genomic sequences facilitates high-throughput and comprehensive description of bacteria.</title>
        <authorList>
            <person name="Hitch T.C.A."/>
        </authorList>
    </citation>
    <scope>NUCLEOTIDE SEQUENCE [LARGE SCALE GENOMIC DNA]</scope>
    <source>
        <strain evidence="3">f_CCE</strain>
    </source>
</reference>